<keyword evidence="3" id="KW-1185">Reference proteome</keyword>
<dbReference type="Proteomes" id="UP001054902">
    <property type="component" value="Unassembled WGS sequence"/>
</dbReference>
<sequence length="194" mass="22525">MQTSNMEQSKSVESHTQLAENKNATLVTSDRGTQAAKNASNAYHHKHKHYCPNSIQRDFPINSNSRQEIHDPSQCSRATTKILEELEIRKSRLLSKVLEMQKLGLSCDPSVIQKIINWEVACNNLRRRHRMKEHSRRMLQAAKIQNSLDMMRTIKQTPRKRKVTFDLAELDPTRKRKVAFNLQTDPVSKEECNF</sequence>
<proteinExistence type="predicted"/>
<evidence type="ECO:0000313" key="2">
    <source>
        <dbReference type="EMBL" id="GFH59039.1"/>
    </source>
</evidence>
<protein>
    <submittedName>
        <fullName evidence="2">Uncharacterized protein</fullName>
    </submittedName>
</protein>
<dbReference type="AlphaFoldDB" id="A0AAD3DAH2"/>
<gene>
    <name evidence="2" type="ORF">CTEN210_15515</name>
</gene>
<name>A0AAD3DAH2_9STRA</name>
<evidence type="ECO:0000256" key="1">
    <source>
        <dbReference type="SAM" id="MobiDB-lite"/>
    </source>
</evidence>
<feature type="compositionally biased region" description="Polar residues" evidence="1">
    <location>
        <begin position="1"/>
        <end position="41"/>
    </location>
</feature>
<organism evidence="2 3">
    <name type="scientific">Chaetoceros tenuissimus</name>
    <dbReference type="NCBI Taxonomy" id="426638"/>
    <lineage>
        <taxon>Eukaryota</taxon>
        <taxon>Sar</taxon>
        <taxon>Stramenopiles</taxon>
        <taxon>Ochrophyta</taxon>
        <taxon>Bacillariophyta</taxon>
        <taxon>Coscinodiscophyceae</taxon>
        <taxon>Chaetocerotophycidae</taxon>
        <taxon>Chaetocerotales</taxon>
        <taxon>Chaetocerotaceae</taxon>
        <taxon>Chaetoceros</taxon>
    </lineage>
</organism>
<accession>A0AAD3DAH2</accession>
<evidence type="ECO:0000313" key="3">
    <source>
        <dbReference type="Proteomes" id="UP001054902"/>
    </source>
</evidence>
<feature type="region of interest" description="Disordered" evidence="1">
    <location>
        <begin position="1"/>
        <end position="45"/>
    </location>
</feature>
<reference evidence="2 3" key="1">
    <citation type="journal article" date="2021" name="Sci. Rep.">
        <title>The genome of the diatom Chaetoceros tenuissimus carries an ancient integrated fragment of an extant virus.</title>
        <authorList>
            <person name="Hongo Y."/>
            <person name="Kimura K."/>
            <person name="Takaki Y."/>
            <person name="Yoshida Y."/>
            <person name="Baba S."/>
            <person name="Kobayashi G."/>
            <person name="Nagasaki K."/>
            <person name="Hano T."/>
            <person name="Tomaru Y."/>
        </authorList>
    </citation>
    <scope>NUCLEOTIDE SEQUENCE [LARGE SCALE GENOMIC DNA]</scope>
    <source>
        <strain evidence="2 3">NIES-3715</strain>
    </source>
</reference>
<comment type="caution">
    <text evidence="2">The sequence shown here is derived from an EMBL/GenBank/DDBJ whole genome shotgun (WGS) entry which is preliminary data.</text>
</comment>
<dbReference type="EMBL" id="BLLK01000062">
    <property type="protein sequence ID" value="GFH59039.1"/>
    <property type="molecule type" value="Genomic_DNA"/>
</dbReference>